<keyword evidence="1" id="KW-0732">Signal</keyword>
<name>A0A1I5B8A5_9CLOT</name>
<dbReference type="RefSeq" id="WP_074911818.1">
    <property type="nucleotide sequence ID" value="NZ_FOVK01000004.1"/>
</dbReference>
<keyword evidence="3" id="KW-1185">Reference proteome</keyword>
<sequence>MSKKISLFLAALLVASFTGCAAPQETTETPVEGEEQTTPAGDINLEEVNEFLNTSAGLGPGSIGNVVQVIPHAHIDGPKNETPFYAFVNFKYTARDYIKYQVTYLSCTCRSADVNFWQTAYIELSLPSSRKIEDAEVVTLSFDKDSTDHYLGGFWGDSNPTPAGVTYETFKTEYLPFFEGKNQAYMKAISTIWDIKAEDYTTGEGRTDLTIDTFSGSSVSANNIIRIINALMDYHATDEFFQ</sequence>
<organism evidence="2 3">
    <name type="scientific">Proteiniclasticum ruminis</name>
    <dbReference type="NCBI Taxonomy" id="398199"/>
    <lineage>
        <taxon>Bacteria</taxon>
        <taxon>Bacillati</taxon>
        <taxon>Bacillota</taxon>
        <taxon>Clostridia</taxon>
        <taxon>Eubacteriales</taxon>
        <taxon>Clostridiaceae</taxon>
        <taxon>Proteiniclasticum</taxon>
    </lineage>
</organism>
<protein>
    <recommendedName>
        <fullName evidence="4">FMN-binding domain-containing protein</fullName>
    </recommendedName>
</protein>
<evidence type="ECO:0008006" key="4">
    <source>
        <dbReference type="Google" id="ProtNLM"/>
    </source>
</evidence>
<feature type="chain" id="PRO_5038676352" description="FMN-binding domain-containing protein" evidence="1">
    <location>
        <begin position="22"/>
        <end position="242"/>
    </location>
</feature>
<dbReference type="OrthoDB" id="1646282at2"/>
<evidence type="ECO:0000313" key="3">
    <source>
        <dbReference type="Proteomes" id="UP000181899"/>
    </source>
</evidence>
<reference evidence="2 3" key="1">
    <citation type="submission" date="2016-10" db="EMBL/GenBank/DDBJ databases">
        <authorList>
            <person name="de Groot N.N."/>
        </authorList>
    </citation>
    <scope>NUCLEOTIDE SEQUENCE [LARGE SCALE GENOMIC DNA]</scope>
    <source>
        <strain evidence="2 3">ML2</strain>
    </source>
</reference>
<dbReference type="EMBL" id="FOVK01000004">
    <property type="protein sequence ID" value="SFN70944.1"/>
    <property type="molecule type" value="Genomic_DNA"/>
</dbReference>
<accession>A0A1I5B8A5</accession>
<evidence type="ECO:0000256" key="1">
    <source>
        <dbReference type="SAM" id="SignalP"/>
    </source>
</evidence>
<dbReference type="Proteomes" id="UP000181899">
    <property type="component" value="Unassembled WGS sequence"/>
</dbReference>
<evidence type="ECO:0000313" key="2">
    <source>
        <dbReference type="EMBL" id="SFN70944.1"/>
    </source>
</evidence>
<proteinExistence type="predicted"/>
<gene>
    <name evidence="2" type="ORF">SAMN04488695_10467</name>
</gene>
<dbReference type="AlphaFoldDB" id="A0A1I5B8A5"/>
<feature type="signal peptide" evidence="1">
    <location>
        <begin position="1"/>
        <end position="21"/>
    </location>
</feature>
<dbReference type="PROSITE" id="PS51257">
    <property type="entry name" value="PROKAR_LIPOPROTEIN"/>
    <property type="match status" value="1"/>
</dbReference>